<dbReference type="GO" id="GO:0005886">
    <property type="term" value="C:plasma membrane"/>
    <property type="evidence" value="ECO:0007669"/>
    <property type="project" value="UniProtKB-SubCell"/>
</dbReference>
<gene>
    <name evidence="10" type="ORF">AUQ48_17185</name>
</gene>
<evidence type="ECO:0000256" key="6">
    <source>
        <dbReference type="ARBA" id="ARBA00023118"/>
    </source>
</evidence>
<name>A0A2N4SXS6_9MICC</name>
<keyword evidence="2" id="KW-1003">Cell membrane</keyword>
<dbReference type="GO" id="GO:0000166">
    <property type="term" value="F:nucleotide binding"/>
    <property type="evidence" value="ECO:0007669"/>
    <property type="project" value="UniProtKB-KW"/>
</dbReference>
<dbReference type="GO" id="GO:0051607">
    <property type="term" value="P:defense response to virus"/>
    <property type="evidence" value="ECO:0007669"/>
    <property type="project" value="UniProtKB-KW"/>
</dbReference>
<evidence type="ECO:0000256" key="8">
    <source>
        <dbReference type="SAM" id="Phobius"/>
    </source>
</evidence>
<comment type="caution">
    <text evidence="10">The sequence shown here is derived from an EMBL/GenBank/DDBJ whole genome shotgun (WGS) entry which is preliminary data.</text>
</comment>
<dbReference type="AlphaFoldDB" id="A0A2N4SXS6"/>
<dbReference type="Proteomes" id="UP000234632">
    <property type="component" value="Unassembled WGS sequence"/>
</dbReference>
<keyword evidence="6" id="KW-0051">Antiviral defense</keyword>
<evidence type="ECO:0000256" key="1">
    <source>
        <dbReference type="ARBA" id="ARBA00004236"/>
    </source>
</evidence>
<evidence type="ECO:0000313" key="10">
    <source>
        <dbReference type="EMBL" id="PLC10777.1"/>
    </source>
</evidence>
<evidence type="ECO:0000256" key="4">
    <source>
        <dbReference type="ARBA" id="ARBA00022741"/>
    </source>
</evidence>
<evidence type="ECO:0000256" key="2">
    <source>
        <dbReference type="ARBA" id="ARBA00022475"/>
    </source>
</evidence>
<feature type="domain" description="Pycsar effector protein" evidence="9">
    <location>
        <begin position="2"/>
        <end position="164"/>
    </location>
</feature>
<proteinExistence type="predicted"/>
<keyword evidence="4" id="KW-0547">Nucleotide-binding</keyword>
<feature type="transmembrane region" description="Helical" evidence="8">
    <location>
        <begin position="7"/>
        <end position="26"/>
    </location>
</feature>
<organism evidence="10 11">
    <name type="scientific">Kocuria flava</name>
    <dbReference type="NCBI Taxonomy" id="446860"/>
    <lineage>
        <taxon>Bacteria</taxon>
        <taxon>Bacillati</taxon>
        <taxon>Actinomycetota</taxon>
        <taxon>Actinomycetes</taxon>
        <taxon>Micrococcales</taxon>
        <taxon>Micrococcaceae</taxon>
        <taxon>Kocuria</taxon>
    </lineage>
</organism>
<evidence type="ECO:0000256" key="5">
    <source>
        <dbReference type="ARBA" id="ARBA00022989"/>
    </source>
</evidence>
<protein>
    <recommendedName>
        <fullName evidence="9">Pycsar effector protein domain-containing protein</fullName>
    </recommendedName>
</protein>
<feature type="transmembrane region" description="Helical" evidence="8">
    <location>
        <begin position="32"/>
        <end position="59"/>
    </location>
</feature>
<evidence type="ECO:0000256" key="3">
    <source>
        <dbReference type="ARBA" id="ARBA00022692"/>
    </source>
</evidence>
<keyword evidence="3 8" id="KW-0812">Transmembrane</keyword>
<dbReference type="EMBL" id="LOMZ01000004">
    <property type="protein sequence ID" value="PLC10777.1"/>
    <property type="molecule type" value="Genomic_DNA"/>
</dbReference>
<sequence>MRHADTKVGVTLAFVGATGTMLYSLVKNLQDWGWFLGVAAVVCGIALFIAAAFGFMALFPRTTPHSLRQEPRTATESEDTSTSADEEAVNLLFYGDITRRYANDRPTFLEVFSALTSNEECLTAHIAHQIHANAHIATTKFHWVNLAIKTEAVAVGALAIVAFIVGK</sequence>
<evidence type="ECO:0000256" key="7">
    <source>
        <dbReference type="ARBA" id="ARBA00023136"/>
    </source>
</evidence>
<keyword evidence="5 8" id="KW-1133">Transmembrane helix</keyword>
<reference evidence="10 11" key="1">
    <citation type="submission" date="2015-12" db="EMBL/GenBank/DDBJ databases">
        <authorList>
            <person name="Shamseldin A."/>
            <person name="Moawad H."/>
            <person name="Abd El-Rahim W.M."/>
            <person name="Sadowsky M.J."/>
        </authorList>
    </citation>
    <scope>NUCLEOTIDE SEQUENCE [LARGE SCALE GENOMIC DNA]</scope>
    <source>
        <strain evidence="10 11">S43</strain>
    </source>
</reference>
<dbReference type="Pfam" id="PF18967">
    <property type="entry name" value="PycTM"/>
    <property type="match status" value="1"/>
</dbReference>
<evidence type="ECO:0000259" key="9">
    <source>
        <dbReference type="Pfam" id="PF18967"/>
    </source>
</evidence>
<evidence type="ECO:0000313" key="11">
    <source>
        <dbReference type="Proteomes" id="UP000234632"/>
    </source>
</evidence>
<dbReference type="InterPro" id="IPR043760">
    <property type="entry name" value="PycTM_dom"/>
</dbReference>
<keyword evidence="7 8" id="KW-0472">Membrane</keyword>
<comment type="subcellular location">
    <subcellularLocation>
        <location evidence="1">Cell membrane</location>
    </subcellularLocation>
</comment>
<accession>A0A2N4SXS6</accession>